<dbReference type="WBParaSite" id="EVEC_0001045901-mRNA-1">
    <property type="protein sequence ID" value="EVEC_0001045901-mRNA-1"/>
    <property type="gene ID" value="EVEC_0001045901"/>
</dbReference>
<reference evidence="4" key="1">
    <citation type="submission" date="2017-02" db="UniProtKB">
        <authorList>
            <consortium name="WormBaseParasite"/>
        </authorList>
    </citation>
    <scope>IDENTIFICATION</scope>
</reference>
<protein>
    <submittedName>
        <fullName evidence="4">CASP-like protein</fullName>
    </submittedName>
</protein>
<keyword evidence="1" id="KW-0812">Transmembrane</keyword>
<keyword evidence="1" id="KW-0472">Membrane</keyword>
<reference evidence="2 3" key="2">
    <citation type="submission" date="2018-10" db="EMBL/GenBank/DDBJ databases">
        <authorList>
            <consortium name="Pathogen Informatics"/>
        </authorList>
    </citation>
    <scope>NUCLEOTIDE SEQUENCE [LARGE SCALE GENOMIC DNA]</scope>
</reference>
<dbReference type="Proteomes" id="UP000274131">
    <property type="component" value="Unassembled WGS sequence"/>
</dbReference>
<feature type="transmembrane region" description="Helical" evidence="1">
    <location>
        <begin position="12"/>
        <end position="36"/>
    </location>
</feature>
<gene>
    <name evidence="2" type="ORF">EVEC_LOCUS9804</name>
</gene>
<sequence>MNGGDMAGRQPPLLPLVGGVGAVVVAAVGVAVVAAIDDVHYGKDVYSKGIPTSRGNFHSLLSTLCMRIPSGCWMVVTGRWRWRWKDDLETLLHLLQCFGDTDLLCSLLDKTPQKTPYFRAEVN</sequence>
<evidence type="ECO:0000313" key="4">
    <source>
        <dbReference type="WBParaSite" id="EVEC_0001045901-mRNA-1"/>
    </source>
</evidence>
<evidence type="ECO:0000313" key="2">
    <source>
        <dbReference type="EMBL" id="VDD95053.1"/>
    </source>
</evidence>
<proteinExistence type="predicted"/>
<evidence type="ECO:0000313" key="3">
    <source>
        <dbReference type="Proteomes" id="UP000274131"/>
    </source>
</evidence>
<feature type="transmembrane region" description="Helical" evidence="1">
    <location>
        <begin position="56"/>
        <end position="76"/>
    </location>
</feature>
<accession>A0A0N4VI08</accession>
<dbReference type="AlphaFoldDB" id="A0A0N4VI08"/>
<keyword evidence="3" id="KW-1185">Reference proteome</keyword>
<name>A0A0N4VI08_ENTVE</name>
<keyword evidence="1" id="KW-1133">Transmembrane helix</keyword>
<organism evidence="4">
    <name type="scientific">Enterobius vermicularis</name>
    <name type="common">Human pinworm</name>
    <dbReference type="NCBI Taxonomy" id="51028"/>
    <lineage>
        <taxon>Eukaryota</taxon>
        <taxon>Metazoa</taxon>
        <taxon>Ecdysozoa</taxon>
        <taxon>Nematoda</taxon>
        <taxon>Chromadorea</taxon>
        <taxon>Rhabditida</taxon>
        <taxon>Spirurina</taxon>
        <taxon>Oxyuridomorpha</taxon>
        <taxon>Oxyuroidea</taxon>
        <taxon>Oxyuridae</taxon>
        <taxon>Enterobius</taxon>
    </lineage>
</organism>
<evidence type="ECO:0000256" key="1">
    <source>
        <dbReference type="SAM" id="Phobius"/>
    </source>
</evidence>
<dbReference type="EMBL" id="UXUI01010307">
    <property type="protein sequence ID" value="VDD95053.1"/>
    <property type="molecule type" value="Genomic_DNA"/>
</dbReference>